<reference evidence="10 11" key="1">
    <citation type="submission" date="2018-05" db="EMBL/GenBank/DDBJ databases">
        <title>Genome sequencing and assembly of the regulated plant pathogen Lachnellula willkommii and related sister species for the development of diagnostic species identification markers.</title>
        <authorList>
            <person name="Giroux E."/>
            <person name="Bilodeau G."/>
        </authorList>
    </citation>
    <scope>NUCLEOTIDE SEQUENCE [LARGE SCALE GENOMIC DNA]</scope>
    <source>
        <strain evidence="10 11">CBS 268.59</strain>
    </source>
</reference>
<evidence type="ECO:0000313" key="10">
    <source>
        <dbReference type="EMBL" id="TVY85455.1"/>
    </source>
</evidence>
<accession>A0A8T9CHZ1</accession>
<dbReference type="Gene3D" id="3.20.20.70">
    <property type="entry name" value="Aldolase class I"/>
    <property type="match status" value="1"/>
</dbReference>
<evidence type="ECO:0000259" key="9">
    <source>
        <dbReference type="PROSITE" id="PS51918"/>
    </source>
</evidence>
<evidence type="ECO:0000256" key="2">
    <source>
        <dbReference type="ARBA" id="ARBA00022485"/>
    </source>
</evidence>
<keyword evidence="8" id="KW-0496">Mitochondrion</keyword>
<dbReference type="PANTHER" id="PTHR21339:SF0">
    <property type="entry name" value="S-ADENOSYLMETHIONINE-DEPENDENT NUCLEOTIDE DEHYDRATASE RSAD2"/>
    <property type="match status" value="1"/>
</dbReference>
<protein>
    <submittedName>
        <fullName evidence="10">Radical S-adenosyl methionine domain-containing protein</fullName>
    </submittedName>
</protein>
<keyword evidence="4" id="KW-0479">Metal-binding</keyword>
<keyword evidence="7" id="KW-0051">Antiviral defense</keyword>
<dbReference type="InterPro" id="IPR013785">
    <property type="entry name" value="Aldolase_TIM"/>
</dbReference>
<dbReference type="PANTHER" id="PTHR21339">
    <property type="entry name" value="RADICAL S-ADENOSYL METHIONINE DOMAIN-CONTAINING PROTEIN 2"/>
    <property type="match status" value="1"/>
</dbReference>
<evidence type="ECO:0000256" key="6">
    <source>
        <dbReference type="ARBA" id="ARBA00023014"/>
    </source>
</evidence>
<sequence length="517" mass="59462">MSFKFLATLAATGIIFVLFIFSKRGKAPPIPVSVNYHLTRKCNYECGFCFHTAKTSYILPLEEAKKGLALLKQGGMKKLNFVGGEPMMYPNFVGELAKYCKEQLALESVSIVTNGSLVKERFLTTYGTFIDIIAVSCDSFHEATNIKIGRGEGSHLEKFILLRAICQKHGIKFKVNTVVNKYNVDEDMREAIARIEPFRWKCFQVLVVKGENDSADTLRDATHFTISDEQFEQFCAKHSTCSGFVPEPNNIMKDSYLILDEYMRFLDKGNDPSKSIFEVGVSEALRSIFWDEKSFLERGGIYDWTRAGDKDKKLDCWRINVTMPLYEIEQKFAFNPALLSRLRQNRGQPPFRHLVRQNTSTFQDEYFDSANVLSKKGLWIRKRNGAWEAKRLESGDFLRSTFYETSDIDEIRSMIDKCLITSSISKPGNNFGLKSICRYRTERETFVADRQFSIMLDSTDFGHWVGEVELQRDDEVEATSEIDRFMKTYSWFFTSGVVPRGKMTAYFERFGFPSETL</sequence>
<dbReference type="InterPro" id="IPR007197">
    <property type="entry name" value="rSAM"/>
</dbReference>
<keyword evidence="11" id="KW-1185">Reference proteome</keyword>
<dbReference type="SUPFAM" id="SSF102114">
    <property type="entry name" value="Radical SAM enzymes"/>
    <property type="match status" value="1"/>
</dbReference>
<evidence type="ECO:0000256" key="5">
    <source>
        <dbReference type="ARBA" id="ARBA00023004"/>
    </source>
</evidence>
<dbReference type="OrthoDB" id="549750at2759"/>
<evidence type="ECO:0000256" key="3">
    <source>
        <dbReference type="ARBA" id="ARBA00022691"/>
    </source>
</evidence>
<dbReference type="SUPFAM" id="SSF55154">
    <property type="entry name" value="CYTH-like phosphatases"/>
    <property type="match status" value="1"/>
</dbReference>
<comment type="cofactor">
    <cofactor evidence="1">
        <name>[4Fe-4S] cluster</name>
        <dbReference type="ChEBI" id="CHEBI:49883"/>
    </cofactor>
</comment>
<dbReference type="SFLD" id="SFLDF00318">
    <property type="entry name" value="Viperin"/>
    <property type="match status" value="1"/>
</dbReference>
<gene>
    <name evidence="10" type="primary">RSAD2</name>
    <name evidence="10" type="ORF">LSUE1_G000150</name>
</gene>
<evidence type="ECO:0000256" key="1">
    <source>
        <dbReference type="ARBA" id="ARBA00001966"/>
    </source>
</evidence>
<dbReference type="CDD" id="cd01335">
    <property type="entry name" value="Radical_SAM"/>
    <property type="match status" value="1"/>
</dbReference>
<evidence type="ECO:0000313" key="11">
    <source>
        <dbReference type="Proteomes" id="UP000469558"/>
    </source>
</evidence>
<dbReference type="GO" id="GO:0051607">
    <property type="term" value="P:defense response to virus"/>
    <property type="evidence" value="ECO:0007669"/>
    <property type="project" value="UniProtKB-KW"/>
</dbReference>
<dbReference type="SFLD" id="SFLDG01088">
    <property type="entry name" value="antiviral_proteins"/>
    <property type="match status" value="1"/>
</dbReference>
<dbReference type="SFLD" id="SFLDG01067">
    <property type="entry name" value="SPASM/twitch_domain_containing"/>
    <property type="match status" value="1"/>
</dbReference>
<dbReference type="GO" id="GO:0003824">
    <property type="term" value="F:catalytic activity"/>
    <property type="evidence" value="ECO:0007669"/>
    <property type="project" value="InterPro"/>
</dbReference>
<dbReference type="EMBL" id="QGMK01000007">
    <property type="protein sequence ID" value="TVY85455.1"/>
    <property type="molecule type" value="Genomic_DNA"/>
</dbReference>
<dbReference type="PROSITE" id="PS51918">
    <property type="entry name" value="RADICAL_SAM"/>
    <property type="match status" value="1"/>
</dbReference>
<dbReference type="AlphaFoldDB" id="A0A8T9CHZ1"/>
<evidence type="ECO:0000256" key="8">
    <source>
        <dbReference type="ARBA" id="ARBA00023128"/>
    </source>
</evidence>
<dbReference type="Pfam" id="PF04055">
    <property type="entry name" value="Radical_SAM"/>
    <property type="match status" value="1"/>
</dbReference>
<dbReference type="InterPro" id="IPR058240">
    <property type="entry name" value="rSAM_sf"/>
</dbReference>
<name>A0A8T9CHZ1_9HELO</name>
<dbReference type="GO" id="GO:0046872">
    <property type="term" value="F:metal ion binding"/>
    <property type="evidence" value="ECO:0007669"/>
    <property type="project" value="UniProtKB-KW"/>
</dbReference>
<organism evidence="10 11">
    <name type="scientific">Lachnellula suecica</name>
    <dbReference type="NCBI Taxonomy" id="602035"/>
    <lineage>
        <taxon>Eukaryota</taxon>
        <taxon>Fungi</taxon>
        <taxon>Dikarya</taxon>
        <taxon>Ascomycota</taxon>
        <taxon>Pezizomycotina</taxon>
        <taxon>Leotiomycetes</taxon>
        <taxon>Helotiales</taxon>
        <taxon>Lachnaceae</taxon>
        <taxon>Lachnellula</taxon>
    </lineage>
</organism>
<comment type="caution">
    <text evidence="10">The sequence shown here is derived from an EMBL/GenBank/DDBJ whole genome shotgun (WGS) entry which is preliminary data.</text>
</comment>
<keyword evidence="6" id="KW-0411">Iron-sulfur</keyword>
<dbReference type="Gene3D" id="2.40.320.10">
    <property type="entry name" value="Hypothetical Protein Pfu-838710-001"/>
    <property type="match status" value="1"/>
</dbReference>
<evidence type="ECO:0000256" key="7">
    <source>
        <dbReference type="ARBA" id="ARBA00023118"/>
    </source>
</evidence>
<evidence type="ECO:0000256" key="4">
    <source>
        <dbReference type="ARBA" id="ARBA00022723"/>
    </source>
</evidence>
<dbReference type="InterPro" id="IPR033469">
    <property type="entry name" value="CYTH-like_dom_sf"/>
</dbReference>
<dbReference type="GO" id="GO:0051539">
    <property type="term" value="F:4 iron, 4 sulfur cluster binding"/>
    <property type="evidence" value="ECO:0007669"/>
    <property type="project" value="UniProtKB-KW"/>
</dbReference>
<feature type="domain" description="Radical SAM core" evidence="9">
    <location>
        <begin position="26"/>
        <end position="245"/>
    </location>
</feature>
<dbReference type="Proteomes" id="UP000469558">
    <property type="component" value="Unassembled WGS sequence"/>
</dbReference>
<keyword evidence="5" id="KW-0408">Iron</keyword>
<dbReference type="SMART" id="SM00729">
    <property type="entry name" value="Elp3"/>
    <property type="match status" value="1"/>
</dbReference>
<keyword evidence="2" id="KW-0004">4Fe-4S</keyword>
<keyword evidence="3" id="KW-0949">S-adenosyl-L-methionine</keyword>
<proteinExistence type="predicted"/>
<dbReference type="NCBIfam" id="NF038283">
    <property type="entry name" value="viperin_w_prok"/>
    <property type="match status" value="1"/>
</dbReference>
<dbReference type="SFLD" id="SFLDS00029">
    <property type="entry name" value="Radical_SAM"/>
    <property type="match status" value="1"/>
</dbReference>
<dbReference type="InterPro" id="IPR006638">
    <property type="entry name" value="Elp3/MiaA/NifB-like_rSAM"/>
</dbReference>
<dbReference type="InterPro" id="IPR051196">
    <property type="entry name" value="RSAD2/Viperin_antiviral"/>
</dbReference>